<keyword evidence="2" id="KW-1185">Reference proteome</keyword>
<gene>
    <name evidence="1" type="ordered locus">HCH_01364</name>
</gene>
<name>Q2SM96_HAHCH</name>
<proteinExistence type="predicted"/>
<dbReference type="EMBL" id="CP000155">
    <property type="protein sequence ID" value="ABC28228.1"/>
    <property type="molecule type" value="Genomic_DNA"/>
</dbReference>
<dbReference type="Proteomes" id="UP000000238">
    <property type="component" value="Chromosome"/>
</dbReference>
<dbReference type="KEGG" id="hch:HCH_01364"/>
<evidence type="ECO:0000313" key="1">
    <source>
        <dbReference type="EMBL" id="ABC28228.1"/>
    </source>
</evidence>
<reference evidence="1 2" key="1">
    <citation type="journal article" date="2005" name="Nucleic Acids Res.">
        <title>Genomic blueprint of Hahella chejuensis, a marine microbe producing an algicidal agent.</title>
        <authorList>
            <person name="Jeong H."/>
            <person name="Yim J.H."/>
            <person name="Lee C."/>
            <person name="Choi S.-H."/>
            <person name="Park Y.K."/>
            <person name="Yoon S.H."/>
            <person name="Hur C.-G."/>
            <person name="Kang H.-Y."/>
            <person name="Kim D."/>
            <person name="Lee H.H."/>
            <person name="Park K.H."/>
            <person name="Park S.-H."/>
            <person name="Park H.-S."/>
            <person name="Lee H.K."/>
            <person name="Oh T.K."/>
            <person name="Kim J.F."/>
        </authorList>
    </citation>
    <scope>NUCLEOTIDE SEQUENCE [LARGE SCALE GENOMIC DNA]</scope>
    <source>
        <strain evidence="1 2">KCTC 2396</strain>
    </source>
</reference>
<protein>
    <submittedName>
        <fullName evidence="1">Uncharacterized protein</fullName>
    </submittedName>
</protein>
<organism evidence="1 2">
    <name type="scientific">Hahella chejuensis (strain KCTC 2396)</name>
    <dbReference type="NCBI Taxonomy" id="349521"/>
    <lineage>
        <taxon>Bacteria</taxon>
        <taxon>Pseudomonadati</taxon>
        <taxon>Pseudomonadota</taxon>
        <taxon>Gammaproteobacteria</taxon>
        <taxon>Oceanospirillales</taxon>
        <taxon>Hahellaceae</taxon>
        <taxon>Hahella</taxon>
    </lineage>
</organism>
<dbReference type="HOGENOM" id="CLU_3374041_0_0_6"/>
<dbReference type="AlphaFoldDB" id="Q2SM96"/>
<evidence type="ECO:0000313" key="2">
    <source>
        <dbReference type="Proteomes" id="UP000000238"/>
    </source>
</evidence>
<accession>Q2SM96</accession>
<dbReference type="STRING" id="349521.HCH_01364"/>
<sequence>MEELRSHAGFSTTDFIFLSSHLLYRPYILHLFRI</sequence>